<comment type="caution">
    <text evidence="1">The sequence shown here is derived from an EMBL/GenBank/DDBJ whole genome shotgun (WGS) entry which is preliminary data.</text>
</comment>
<reference evidence="2" key="1">
    <citation type="journal article" date="2019" name="Int. J. Syst. Evol. Microbiol.">
        <title>The Global Catalogue of Microorganisms (GCM) 10K type strain sequencing project: providing services to taxonomists for standard genome sequencing and annotation.</title>
        <authorList>
            <consortium name="The Broad Institute Genomics Platform"/>
            <consortium name="The Broad Institute Genome Sequencing Center for Infectious Disease"/>
            <person name="Wu L."/>
            <person name="Ma J."/>
        </authorList>
    </citation>
    <scope>NUCLEOTIDE SEQUENCE [LARGE SCALE GENOMIC DNA]</scope>
    <source>
        <strain evidence="2">CCUG 55074</strain>
    </source>
</reference>
<gene>
    <name evidence="1" type="ORF">ACFQ27_11880</name>
</gene>
<evidence type="ECO:0000313" key="2">
    <source>
        <dbReference type="Proteomes" id="UP001597216"/>
    </source>
</evidence>
<protein>
    <submittedName>
        <fullName evidence="1">Uncharacterized protein</fullName>
    </submittedName>
</protein>
<accession>A0ABW3T4I5</accession>
<keyword evidence="2" id="KW-1185">Reference proteome</keyword>
<sequence length="77" mass="8412">MSRYIFYPRNAGGTALTFEVFELADRSAAAARCLELLEDHSSAVLVEVWDGETLVHTEARQDPALIPTEDGPDPAHA</sequence>
<name>A0ABW3T4I5_9CAUL</name>
<evidence type="ECO:0000313" key="1">
    <source>
        <dbReference type="EMBL" id="MFD1191281.1"/>
    </source>
</evidence>
<organism evidence="1 2">
    <name type="scientific">Phenylobacterium conjunctum</name>
    <dbReference type="NCBI Taxonomy" id="1298959"/>
    <lineage>
        <taxon>Bacteria</taxon>
        <taxon>Pseudomonadati</taxon>
        <taxon>Pseudomonadota</taxon>
        <taxon>Alphaproteobacteria</taxon>
        <taxon>Caulobacterales</taxon>
        <taxon>Caulobacteraceae</taxon>
        <taxon>Phenylobacterium</taxon>
    </lineage>
</organism>
<dbReference type="Proteomes" id="UP001597216">
    <property type="component" value="Unassembled WGS sequence"/>
</dbReference>
<dbReference type="RefSeq" id="WP_374347208.1">
    <property type="nucleotide sequence ID" value="NZ_JBHTLQ010000024.1"/>
</dbReference>
<dbReference type="EMBL" id="JBHTLQ010000024">
    <property type="protein sequence ID" value="MFD1191281.1"/>
    <property type="molecule type" value="Genomic_DNA"/>
</dbReference>
<proteinExistence type="predicted"/>